<feature type="transmembrane region" description="Helical" evidence="2">
    <location>
        <begin position="135"/>
        <end position="158"/>
    </location>
</feature>
<accession>A0ABP0XGE1</accession>
<evidence type="ECO:0000313" key="4">
    <source>
        <dbReference type="Proteomes" id="UP001497444"/>
    </source>
</evidence>
<keyword evidence="2" id="KW-0472">Membrane</keyword>
<name>A0ABP0XGE1_9BRYO</name>
<protein>
    <submittedName>
        <fullName evidence="3">Uncharacterized protein</fullName>
    </submittedName>
</protein>
<evidence type="ECO:0000256" key="1">
    <source>
        <dbReference type="SAM" id="MobiDB-lite"/>
    </source>
</evidence>
<evidence type="ECO:0000313" key="3">
    <source>
        <dbReference type="EMBL" id="CAK9278196.1"/>
    </source>
</evidence>
<proteinExistence type="predicted"/>
<dbReference type="PANTHER" id="PTHR37224">
    <property type="entry name" value="OS02G0804400 PROTEIN"/>
    <property type="match status" value="1"/>
</dbReference>
<sequence>MAMAMALPLLSAPCFRHCNSLGFMPGGSTCRSFFFGINSSRKNCGEFSGNSNPHLLRLWPPRRGGSRRRMREGMSSSRASSIEGDGKEGEKRELLASEDLQYLGKLFVCSVGGAFVIKYGSLAVPTIAVPNINQALAMIVIPVAVSIVLLAFASVFHFESSK</sequence>
<reference evidence="3" key="1">
    <citation type="submission" date="2024-02" db="EMBL/GenBank/DDBJ databases">
        <authorList>
            <consortium name="ELIXIR-Norway"/>
            <consortium name="Elixir Norway"/>
        </authorList>
    </citation>
    <scope>NUCLEOTIDE SEQUENCE</scope>
</reference>
<dbReference type="EMBL" id="OZ020103">
    <property type="protein sequence ID" value="CAK9278196.1"/>
    <property type="molecule type" value="Genomic_DNA"/>
</dbReference>
<feature type="region of interest" description="Disordered" evidence="1">
    <location>
        <begin position="61"/>
        <end position="89"/>
    </location>
</feature>
<evidence type="ECO:0000256" key="2">
    <source>
        <dbReference type="SAM" id="Phobius"/>
    </source>
</evidence>
<keyword evidence="4" id="KW-1185">Reference proteome</keyword>
<gene>
    <name evidence="3" type="ORF">CSSPJE1EN1_LOCUS23674</name>
</gene>
<organism evidence="3 4">
    <name type="scientific">Sphagnum jensenii</name>
    <dbReference type="NCBI Taxonomy" id="128206"/>
    <lineage>
        <taxon>Eukaryota</taxon>
        <taxon>Viridiplantae</taxon>
        <taxon>Streptophyta</taxon>
        <taxon>Embryophyta</taxon>
        <taxon>Bryophyta</taxon>
        <taxon>Sphagnophytina</taxon>
        <taxon>Sphagnopsida</taxon>
        <taxon>Sphagnales</taxon>
        <taxon>Sphagnaceae</taxon>
        <taxon>Sphagnum</taxon>
    </lineage>
</organism>
<keyword evidence="2" id="KW-0812">Transmembrane</keyword>
<keyword evidence="2" id="KW-1133">Transmembrane helix</keyword>
<dbReference type="Proteomes" id="UP001497444">
    <property type="component" value="Chromosome 8"/>
</dbReference>